<keyword evidence="2" id="KW-0472">Membrane</keyword>
<sequence>MMQFPQRVFFRLYPSQQKETDTLEGDHLRTTVGVLCILHSVFFLVSLTVIGFYSMLMEVAYAVWLYSCYLTLKEWQVVLYIIALFFGFAHGIFNLFQFSDMRLLFYIINLVYYGCALFFIIKNYKDFRVTGGIHGAEGTQKVKAPKEVSSTKGGEKSSEKKKGKKTIDSKKEGLVVPLLEEGQKPQHLDNDNEKGPGRA</sequence>
<accession>A0A078B2R9</accession>
<dbReference type="InParanoid" id="A0A078B2R9"/>
<keyword evidence="2" id="KW-1133">Transmembrane helix</keyword>
<keyword evidence="2" id="KW-0812">Transmembrane</keyword>
<dbReference type="AlphaFoldDB" id="A0A078B2R9"/>
<feature type="transmembrane region" description="Helical" evidence="2">
    <location>
        <begin position="32"/>
        <end position="56"/>
    </location>
</feature>
<dbReference type="Proteomes" id="UP000039865">
    <property type="component" value="Unassembled WGS sequence"/>
</dbReference>
<feature type="transmembrane region" description="Helical" evidence="2">
    <location>
        <begin position="77"/>
        <end position="97"/>
    </location>
</feature>
<proteinExistence type="predicted"/>
<evidence type="ECO:0000313" key="4">
    <source>
        <dbReference type="Proteomes" id="UP000039865"/>
    </source>
</evidence>
<evidence type="ECO:0000313" key="3">
    <source>
        <dbReference type="EMBL" id="CDW88769.1"/>
    </source>
</evidence>
<feature type="compositionally biased region" description="Basic and acidic residues" evidence="1">
    <location>
        <begin position="181"/>
        <end position="199"/>
    </location>
</feature>
<feature type="compositionally biased region" description="Basic and acidic residues" evidence="1">
    <location>
        <begin position="153"/>
        <end position="173"/>
    </location>
</feature>
<evidence type="ECO:0000256" key="2">
    <source>
        <dbReference type="SAM" id="Phobius"/>
    </source>
</evidence>
<organism evidence="3 4">
    <name type="scientific">Stylonychia lemnae</name>
    <name type="common">Ciliate</name>
    <dbReference type="NCBI Taxonomy" id="5949"/>
    <lineage>
        <taxon>Eukaryota</taxon>
        <taxon>Sar</taxon>
        <taxon>Alveolata</taxon>
        <taxon>Ciliophora</taxon>
        <taxon>Intramacronucleata</taxon>
        <taxon>Spirotrichea</taxon>
        <taxon>Stichotrichia</taxon>
        <taxon>Sporadotrichida</taxon>
        <taxon>Oxytrichidae</taxon>
        <taxon>Stylonychinae</taxon>
        <taxon>Stylonychia</taxon>
    </lineage>
</organism>
<reference evidence="3 4" key="1">
    <citation type="submission" date="2014-06" db="EMBL/GenBank/DDBJ databases">
        <authorList>
            <person name="Swart Estienne"/>
        </authorList>
    </citation>
    <scope>NUCLEOTIDE SEQUENCE [LARGE SCALE GENOMIC DNA]</scope>
    <source>
        <strain evidence="3 4">130c</strain>
    </source>
</reference>
<keyword evidence="4" id="KW-1185">Reference proteome</keyword>
<name>A0A078B2R9_STYLE</name>
<feature type="transmembrane region" description="Helical" evidence="2">
    <location>
        <begin position="103"/>
        <end position="121"/>
    </location>
</feature>
<gene>
    <name evidence="3" type="primary">Contig17974.g863</name>
    <name evidence="3" type="ORF">STYLEM_17893</name>
</gene>
<evidence type="ECO:0000256" key="1">
    <source>
        <dbReference type="SAM" id="MobiDB-lite"/>
    </source>
</evidence>
<dbReference type="EMBL" id="CCKQ01016885">
    <property type="protein sequence ID" value="CDW88769.1"/>
    <property type="molecule type" value="Genomic_DNA"/>
</dbReference>
<feature type="region of interest" description="Disordered" evidence="1">
    <location>
        <begin position="143"/>
        <end position="199"/>
    </location>
</feature>
<protein>
    <submittedName>
        <fullName evidence="3">Uncharacterized protein</fullName>
    </submittedName>
</protein>